<protein>
    <recommendedName>
        <fullName evidence="3">Trs120/TRAPPC9 first Ig-like domain-containing protein</fullName>
    </recommendedName>
</protein>
<feature type="region of interest" description="Disordered" evidence="1">
    <location>
        <begin position="1575"/>
        <end position="1606"/>
    </location>
</feature>
<dbReference type="Proteomes" id="UP000030697">
    <property type="component" value="Unassembled WGS sequence"/>
</dbReference>
<feature type="compositionally biased region" description="Basic and acidic residues" evidence="1">
    <location>
        <begin position="143"/>
        <end position="193"/>
    </location>
</feature>
<feature type="compositionally biased region" description="Basic and acidic residues" evidence="1">
    <location>
        <begin position="809"/>
        <end position="868"/>
    </location>
</feature>
<keyword evidence="2" id="KW-1133">Transmembrane helix</keyword>
<evidence type="ECO:0000256" key="2">
    <source>
        <dbReference type="SAM" id="Phobius"/>
    </source>
</evidence>
<feature type="transmembrane region" description="Helical" evidence="2">
    <location>
        <begin position="1476"/>
        <end position="1499"/>
    </location>
</feature>
<feature type="domain" description="Trs120/TRAPPC9 first Ig-like" evidence="3">
    <location>
        <begin position="2079"/>
        <end position="2194"/>
    </location>
</feature>
<feature type="compositionally biased region" description="Low complexity" evidence="1">
    <location>
        <begin position="976"/>
        <end position="990"/>
    </location>
</feature>
<accession>W7K0I6</accession>
<dbReference type="InterPro" id="IPR058565">
    <property type="entry name" value="Ig_TRAPPC9_Trs120_1st"/>
</dbReference>
<feature type="compositionally biased region" description="Basic and acidic residues" evidence="1">
    <location>
        <begin position="1005"/>
        <end position="1029"/>
    </location>
</feature>
<sequence>MNNINLYEFNKAKVYLWKTEDTCDELFYHISKKIKSLYEKINYDDLFHHLYNYIKYINSSNNDLFLRYEKPLQNCNVYKNGVQQENQYFFNIFKNSNYVKRNGSLSISYINMLDKNGKVDQMNLFSNVFMSIGIHELKEDYQNQDKDKDKDIDHDKDKDKDIDHDKDKDKDNDQDNDQDNDKDNDQDNDKDNDNDQDYDQDYDKNYVHRQNQNVNDKNNNCDENNKTEEGESKHKSTTYIPKNSDNNNDKDIFNKMNEKIKNLINTYNVIHFNNSCVFIQRVLIIPSTEKYDDVIMSKIMDINENFLFSNQNEEMNISTHNTSNNVTPPLLNNNINMNDDLKNIYVNKNISTDFLKKNNFNVMINSPYYDSSNNSEQIQAKNKMEKNNKMYEASNPKMNNEKDKKNVINIAGTKSSNTTSTNTFKFKKKYSSNFLKMFNKNIVKEYTSINTNNSSSVPLGRGESVDEVASDGIARDYSTNTKHENGKMCEHNGHQSDHYNDNNVNNIHKVCINNYNKNNCEINDEGNKYNSIDYMSNCDEEEKKGQGNDEHISFIYNNFHNFKIIIFLPSIKKHFNIQYNKFFQAIIMNMFYMFIFFLYDLLTKENMWKYMHNLIDTINYEDEQKNGITHTNQVSHDERDYNKVDKETNKKKKNIKNIKNNDIISNNNNNDYNSDKQSIQYLKHAQNPQCNIPNYKEKERNNEKKKSFQRTVVHKKKERKYIQHKYVYKKNEHENLIKKNIIKEKKKEQLNILENKHNEDNNIYINLKKYYNDVKTSIISKTEQYVIKGEELLYDGIYKVSRSNTCEENECKKNKQSDMDKSYKDDDKSGDDKYNDDKYNDDKYNDDKDNDDKDNDDKYNDDKYNDDKNNDDDYSDDDYSDDYYSDDYYSDDYDEEDGSSVEKNSSREKSEEYKRGDNNKDDSSYDHSSYDHSSYDHSSYDHSSYDDSSYDVSSYDHSSYDDSSCGDNFSCDNNSFITSNSDSSPDSINSHEVCNKKKVYHRKNEHSEKDDDDDKYYVDGKYYDDEKISKCSRKKMRSKNAKTKMKPKNAKTKMKPKNSKTKMRSKNSKTTMRSKNSKTTVRPKNEPKDEEKKKKRRLSDIKNYECRIKKKAGDIYLLLGSPLDSLEIYMSCYEICKDQDDIIYEGNVIFCMILSIYLYIIQNWIHFYKLNKNKKYPFKFPEIIENFILQIQEKLLPTKYSNYSNFFFDTSYSMSIKDKSHRSNYSNYYYYSHQSHNQDVNQSHNQDVNQTHNQDVNHMYSQDGNQIYSQDINQIHNQDGNQSYNHPSHHTSQQQINTPSYYNYNVNLSSFYSSEQSLDTSGLNIKNISSFINLLYDHMKDDNSILSTDCKEEKYYFYNLIIEPHNILLYLLCIIDFKLNEVLCILQKSSSVSAQEYFCDYFLCYIKYLLILKKKNMIYFKVSKYSYIVEKFDYPLYIKFHMHLALIYKYIGSFRKFTFTIYLLCISFYLNKKYYLAYFLVNNILPFYNLSYLHMYYLFKRITYEDDTSDLLKYNMEGTYKGTSEDTPNLFIKTIMLYNNNNNNMCDSSNINNVLLQNMHRVNIPFEKGEDVKGENVKGEDVKGENVKGEDVKGENVKGDDVKGDDVKGGDINREDICRENNNNIFNDDTVCKTLSSLQPNDRSKKYIFCYPSNKDKNSLDMIKPFQNNNIINRYRDNNNNNNNIKEKDDIYYYHIGNLFKDIYIYRIYECFLKPYNIVNMNRLFEFCSRNICCESIFSINNHMNKLNIYKKNKNKYNAHIQYNILTFICSLLKEINYIDEYIFCNFLILLFLYKFLSKEKQKDILYTIYDSLNKKKKYIYFPPFITLIMDERRKKKQRKYLKKLNNETKTFNKNNLLFCFSSLSSFSSSSQKENLTSSSEMLTETTSTTSSSSSSSSPSSSSSSPSSDDDLRNCLDPFELGLSDTYHNKSTNSFSRNYSMKKKNSTQEKFKTKKKNHNNKKKKKKKNLREENKLHFLSGITEGRCAPIPILVNIEYADNNCGNEKVYMKVGKSSIERINNTKEKKDIILNGNNYVDEKSFDKDKKSDNINEESHNTSNNINIYNDENVKECSEKEDCKMNNTYKDVFKYNPFNEEEKNVKIQNMCSVNEIKNVVITLKNNLSVNLVLNNVTLISSGISIENYPSSIILLSKKKNNKLNKVQLSFKAKETGILFILGISYCISYYYFDQYLLYNTSALRRCFMKNEFFDHYNDNHKTSHEKDKNTSTFKKETGNVNDKSCLYGYISDHNYMHNKHLNNMSTIQRQSFSSHKNNNNNKNNISSNNTFYCADHVNNSFYYFEDMHKGTSSTIYKRAKLLNYIFKVSSICSIFVIDDYFSLRSEIKLFNFSKYINIKELLDDHSYLNKYVTSKNNEKKKESNIECNNIYLNHITKDNSHVYHLYDKHNNSVLNNTQTFKNLTQGQVISNKYKEMYDNNDNNDNINSNDDICYHTLVSEKLDNNVHDLKNEPICMTKNISNDKKDIKCNNQNGNKETDSMTTKKSLYKKQHVFNRFLLHKRSSSKRLSLSFSSSVLSSKSTLTFTGSSSSSSSSSTSSSSSSSTSSSSSSSTSSSSSSSTSSPSPGVSPLENIHPEDLDSHTNDHSSEPLVLERKKQIRFQALYRFKDNVKKKGHKKYPHIMEGVNDDHIKNKDNISYNKEYEDSINDLHNNLYFSYDARFAELLEGEIKFLCLILENKGNMDIEFLNIKINYKHKNINGDYFIKFFFEKAFYIKNEDMHSMVTNNNNIQNEKMMSEKMVNEKMVNEKMVNEENIIRINKGENLKVKKNSCLYIPIRCIGSMLINECYLNIFYSPYKDSIYYAEQKIKLKINVKKNISIQNIFYFPYVSFNYLHILNKLLNSNYYETNIINILGTIKKRERTKYIPSTEEQENRVYNNYYNGSSDNIYNNNYLYHDDNMCNTFMTKEGLHSQNNKIVKNILKLKKRMKNTIIRDDILYNMNDNNMQLIQNFEYMNKIYYEYKENLNICTDNKYIFLELYIKNHSGYVNYCKTKKLKRRPTCIVDKENNCSKWLLWIKRIKRDENLFFENEEDILNYFLQYVDCNVYLTYSRHKTVGLLSVYGSYLNSIHLQNKTLGDFFWNVTKAKIQKSTIQLNNNICDDHNGWDDHNIWDDDEKKNKCSYYQEKRETDFLSNTLNFPTPFKRHEENKNGNKDNNDLYNTYHVSNIQDAQDKNEINKSDICMKKSSEINEFIEKDNYDESHNNISLNLKNNAQYLLNVNKLFEKNFFNDIFYPYILIIPRFFHCKKKNSVIIPKCSKILDMHNYKNIGIKKKYFQSKVNQTFHVKIYLKNLSNIELGKYTLLLYPSNLKSIKIIGSLNKTEYLLNNNHLNYNNTTNMLKCKKPYLLHSFSIYSLFPGKVFFYITIYLHTYNTLLFHHEPILITIV</sequence>
<keyword evidence="2" id="KW-0812">Transmembrane</keyword>
<feature type="region of interest" description="Disordered" evidence="1">
    <location>
        <begin position="1932"/>
        <end position="1971"/>
    </location>
</feature>
<feature type="compositionally biased region" description="Basic and acidic residues" evidence="1">
    <location>
        <begin position="1083"/>
        <end position="1096"/>
    </location>
</feature>
<feature type="compositionally biased region" description="Basic residues" evidence="1">
    <location>
        <begin position="1030"/>
        <end position="1067"/>
    </location>
</feature>
<proteinExistence type="predicted"/>
<feature type="compositionally biased region" description="Basic and acidic residues" evidence="1">
    <location>
        <begin position="2040"/>
        <end position="2055"/>
    </location>
</feature>
<gene>
    <name evidence="4" type="ORF">C923_01877</name>
</gene>
<feature type="compositionally biased region" description="Low complexity" evidence="1">
    <location>
        <begin position="946"/>
        <end position="963"/>
    </location>
</feature>
<feature type="region of interest" description="Disordered" evidence="1">
    <location>
        <begin position="976"/>
        <end position="1096"/>
    </location>
</feature>
<dbReference type="OrthoDB" id="27962at2759"/>
<evidence type="ECO:0000313" key="4">
    <source>
        <dbReference type="EMBL" id="EWC77416.1"/>
    </source>
</evidence>
<feature type="transmembrane region" description="Helical" evidence="2">
    <location>
        <begin position="1142"/>
        <end position="1165"/>
    </location>
</feature>
<evidence type="ECO:0000259" key="3">
    <source>
        <dbReference type="Pfam" id="PF26254"/>
    </source>
</evidence>
<feature type="region of interest" description="Disordered" evidence="1">
    <location>
        <begin position="143"/>
        <end position="249"/>
    </location>
</feature>
<feature type="region of interest" description="Disordered" evidence="1">
    <location>
        <begin position="2537"/>
        <end position="2606"/>
    </location>
</feature>
<feature type="compositionally biased region" description="Low complexity" evidence="1">
    <location>
        <begin position="1878"/>
        <end position="1907"/>
    </location>
</feature>
<feature type="compositionally biased region" description="Polar residues" evidence="1">
    <location>
        <begin position="237"/>
        <end position="246"/>
    </location>
</feature>
<reference evidence="4 5" key="1">
    <citation type="submission" date="2013-02" db="EMBL/GenBank/DDBJ databases">
        <title>The Genome Sequence of Plasmodium falciparum UGT5.1.</title>
        <authorList>
            <consortium name="The Broad Institute Genome Sequencing Platform"/>
            <consortium name="The Broad Institute Genome Sequencing Center for Infectious Disease"/>
            <person name="Neafsey D."/>
            <person name="Cheeseman I."/>
            <person name="Volkman S."/>
            <person name="Adams J."/>
            <person name="Walker B."/>
            <person name="Young S.K."/>
            <person name="Zeng Q."/>
            <person name="Gargeya S."/>
            <person name="Fitzgerald M."/>
            <person name="Haas B."/>
            <person name="Abouelleil A."/>
            <person name="Alvarado L."/>
            <person name="Arachchi H.M."/>
            <person name="Berlin A.M."/>
            <person name="Chapman S.B."/>
            <person name="Dewar J."/>
            <person name="Goldberg J."/>
            <person name="Griggs A."/>
            <person name="Gujja S."/>
            <person name="Hansen M."/>
            <person name="Howarth C."/>
            <person name="Imamovic A."/>
            <person name="Larimer J."/>
            <person name="McCowan C."/>
            <person name="Murphy C."/>
            <person name="Neiman D."/>
            <person name="Pearson M."/>
            <person name="Priest M."/>
            <person name="Roberts A."/>
            <person name="Saif S."/>
            <person name="Shea T."/>
            <person name="Sisk P."/>
            <person name="Sykes S."/>
            <person name="Wortman J."/>
            <person name="Nusbaum C."/>
            <person name="Birren B."/>
        </authorList>
    </citation>
    <scope>NUCLEOTIDE SEQUENCE [LARGE SCALE GENOMIC DNA]</scope>
    <source>
        <strain evidence="4 5">UGT5.1</strain>
    </source>
</reference>
<dbReference type="PANTHER" id="PTHR21512">
    <property type="entry name" value="TRAFFICKING PROTEIN PARTICLE COMPLEX SUBUNIT 9"/>
    <property type="match status" value="1"/>
</dbReference>
<organism evidence="4 5">
    <name type="scientific">Plasmodium falciparum UGT5.1</name>
    <dbReference type="NCBI Taxonomy" id="1237627"/>
    <lineage>
        <taxon>Eukaryota</taxon>
        <taxon>Sar</taxon>
        <taxon>Alveolata</taxon>
        <taxon>Apicomplexa</taxon>
        <taxon>Aconoidasida</taxon>
        <taxon>Haemosporida</taxon>
        <taxon>Plasmodiidae</taxon>
        <taxon>Plasmodium</taxon>
        <taxon>Plasmodium (Laverania)</taxon>
    </lineage>
</organism>
<dbReference type="EMBL" id="KE124496">
    <property type="protein sequence ID" value="EWC77416.1"/>
    <property type="molecule type" value="Genomic_DNA"/>
</dbReference>
<feature type="region of interest" description="Disordered" evidence="1">
    <location>
        <begin position="2480"/>
        <end position="2499"/>
    </location>
</feature>
<dbReference type="InterPro" id="IPR013935">
    <property type="entry name" value="Trs120_TRAPPC9"/>
</dbReference>
<feature type="compositionally biased region" description="Low complexity" evidence="1">
    <location>
        <begin position="2537"/>
        <end position="2580"/>
    </location>
</feature>
<feature type="compositionally biased region" description="Basic and acidic residues" evidence="1">
    <location>
        <begin position="2589"/>
        <end position="2606"/>
    </location>
</feature>
<feature type="compositionally biased region" description="Basic and acidic residues" evidence="1">
    <location>
        <begin position="904"/>
        <end position="945"/>
    </location>
</feature>
<feature type="region of interest" description="Disordered" evidence="1">
    <location>
        <begin position="1276"/>
        <end position="1295"/>
    </location>
</feature>
<feature type="region of interest" description="Disordered" evidence="1">
    <location>
        <begin position="1878"/>
        <end position="1911"/>
    </location>
</feature>
<dbReference type="Pfam" id="PF26254">
    <property type="entry name" value="Ig_TRAPPC9-Trs120_1st"/>
    <property type="match status" value="1"/>
</dbReference>
<feature type="compositionally biased region" description="Basic and acidic residues" evidence="1">
    <location>
        <begin position="219"/>
        <end position="234"/>
    </location>
</feature>
<feature type="region of interest" description="Disordered" evidence="1">
    <location>
        <begin position="2040"/>
        <end position="2060"/>
    </location>
</feature>
<feature type="compositionally biased region" description="Basic residues" evidence="1">
    <location>
        <begin position="1952"/>
        <end position="1968"/>
    </location>
</feature>
<evidence type="ECO:0000313" key="5">
    <source>
        <dbReference type="Proteomes" id="UP000030697"/>
    </source>
</evidence>
<feature type="compositionally biased region" description="Polar residues" evidence="1">
    <location>
        <begin position="2484"/>
        <end position="2499"/>
    </location>
</feature>
<name>W7K0I6_PLAFA</name>
<keyword evidence="2" id="KW-0472">Membrane</keyword>
<feature type="transmembrane region" description="Helical" evidence="2">
    <location>
        <begin position="582"/>
        <end position="602"/>
    </location>
</feature>
<feature type="region of interest" description="Disordered" evidence="1">
    <location>
        <begin position="805"/>
        <end position="964"/>
    </location>
</feature>
<feature type="compositionally biased region" description="Acidic residues" evidence="1">
    <location>
        <begin position="869"/>
        <end position="899"/>
    </location>
</feature>
<dbReference type="PANTHER" id="PTHR21512:SF5">
    <property type="entry name" value="TRAFFICKING PROTEIN PARTICLE COMPLEX SUBUNIT 9"/>
    <property type="match status" value="1"/>
</dbReference>
<feature type="compositionally biased region" description="Polar residues" evidence="1">
    <location>
        <begin position="1068"/>
        <end position="1080"/>
    </location>
</feature>
<evidence type="ECO:0000256" key="1">
    <source>
        <dbReference type="SAM" id="MobiDB-lite"/>
    </source>
</evidence>
<feature type="transmembrane region" description="Helical" evidence="2">
    <location>
        <begin position="1447"/>
        <end position="1470"/>
    </location>
</feature>
<dbReference type="GO" id="GO:0005802">
    <property type="term" value="C:trans-Golgi network"/>
    <property type="evidence" value="ECO:0007669"/>
    <property type="project" value="TreeGrafter"/>
</dbReference>